<feature type="domain" description="Response regulatory" evidence="4">
    <location>
        <begin position="2"/>
        <end position="124"/>
    </location>
</feature>
<protein>
    <submittedName>
        <fullName evidence="6">Response regulator transcription factor</fullName>
    </submittedName>
</protein>
<dbReference type="AlphaFoldDB" id="A0AA96WJZ7"/>
<dbReference type="RefSeq" id="WP_036010881.1">
    <property type="nucleotide sequence ID" value="NZ_CP053587.1"/>
</dbReference>
<accession>A0AA96WJZ7</accession>
<evidence type="ECO:0000256" key="2">
    <source>
        <dbReference type="PROSITE-ProRule" id="PRU00169"/>
    </source>
</evidence>
<dbReference type="Gene3D" id="3.40.50.2300">
    <property type="match status" value="1"/>
</dbReference>
<keyword evidence="2" id="KW-0597">Phosphoprotein</keyword>
<dbReference type="InterPro" id="IPR011006">
    <property type="entry name" value="CheY-like_superfamily"/>
</dbReference>
<dbReference type="SUPFAM" id="SSF52172">
    <property type="entry name" value="CheY-like"/>
    <property type="match status" value="1"/>
</dbReference>
<evidence type="ECO:0000259" key="4">
    <source>
        <dbReference type="PROSITE" id="PS50110"/>
    </source>
</evidence>
<dbReference type="Pfam" id="PF00072">
    <property type="entry name" value="Response_reg"/>
    <property type="match status" value="1"/>
</dbReference>
<keyword evidence="1 3" id="KW-0238">DNA-binding</keyword>
<dbReference type="GO" id="GO:0005829">
    <property type="term" value="C:cytosol"/>
    <property type="evidence" value="ECO:0007669"/>
    <property type="project" value="TreeGrafter"/>
</dbReference>
<dbReference type="InterPro" id="IPR001789">
    <property type="entry name" value="Sig_transdc_resp-reg_receiver"/>
</dbReference>
<reference evidence="6" key="1">
    <citation type="submission" date="2020-05" db="EMBL/GenBank/DDBJ databases">
        <authorList>
            <person name="Zhu T."/>
            <person name="Keshari N."/>
            <person name="Lu X."/>
        </authorList>
    </citation>
    <scope>NUCLEOTIDE SEQUENCE</scope>
    <source>
        <strain evidence="6">NK1-12</strain>
    </source>
</reference>
<dbReference type="PROSITE" id="PS50110">
    <property type="entry name" value="RESPONSE_REGULATORY"/>
    <property type="match status" value="1"/>
</dbReference>
<feature type="modified residue" description="4-aspartylphosphate" evidence="2">
    <location>
        <position position="51"/>
    </location>
</feature>
<dbReference type="EMBL" id="CP053587">
    <property type="protein sequence ID" value="WNZ27322.1"/>
    <property type="molecule type" value="Genomic_DNA"/>
</dbReference>
<name>A0AA96WJZ7_9CYAN</name>
<dbReference type="GO" id="GO:0000976">
    <property type="term" value="F:transcription cis-regulatory region binding"/>
    <property type="evidence" value="ECO:0007669"/>
    <property type="project" value="TreeGrafter"/>
</dbReference>
<dbReference type="PANTHER" id="PTHR48111">
    <property type="entry name" value="REGULATOR OF RPOS"/>
    <property type="match status" value="1"/>
</dbReference>
<sequence length="230" mass="25851">MRILVVEDDIQLAEVISEALSRRHYAVDVAKDGNAAWKWVELVKYSLIVLDLTLPKLDGIRLCQQLRQVAPNQPAHQNKTSPVLMLTARDTVTDKITGLDAGADDYVTKPFDLEELMARVRAALRRGSSTTTADLCWGALHLNPETHEARYDNQPLLLTPKEYALLELLVTNGRRVLSRSGIIERVWSHDDAPVEETVNSHMRGLRQKLRALGAPDNFIETVHGLGYRLK</sequence>
<dbReference type="GO" id="GO:0006355">
    <property type="term" value="P:regulation of DNA-templated transcription"/>
    <property type="evidence" value="ECO:0007669"/>
    <property type="project" value="InterPro"/>
</dbReference>
<dbReference type="Gene3D" id="1.10.10.10">
    <property type="entry name" value="Winged helix-like DNA-binding domain superfamily/Winged helix DNA-binding domain"/>
    <property type="match status" value="1"/>
</dbReference>
<dbReference type="GO" id="GO:0000156">
    <property type="term" value="F:phosphorelay response regulator activity"/>
    <property type="evidence" value="ECO:0007669"/>
    <property type="project" value="TreeGrafter"/>
</dbReference>
<evidence type="ECO:0000256" key="1">
    <source>
        <dbReference type="ARBA" id="ARBA00023125"/>
    </source>
</evidence>
<dbReference type="InterPro" id="IPR039420">
    <property type="entry name" value="WalR-like"/>
</dbReference>
<dbReference type="SMART" id="SM00862">
    <property type="entry name" value="Trans_reg_C"/>
    <property type="match status" value="1"/>
</dbReference>
<proteinExistence type="predicted"/>
<evidence type="ECO:0000313" key="6">
    <source>
        <dbReference type="EMBL" id="WNZ27322.1"/>
    </source>
</evidence>
<organism evidence="6">
    <name type="scientific">Leptolyngbya sp. NK1-12</name>
    <dbReference type="NCBI Taxonomy" id="2547451"/>
    <lineage>
        <taxon>Bacteria</taxon>
        <taxon>Bacillati</taxon>
        <taxon>Cyanobacteriota</taxon>
        <taxon>Cyanophyceae</taxon>
        <taxon>Leptolyngbyales</taxon>
        <taxon>Leptolyngbyaceae</taxon>
        <taxon>Leptolyngbya group</taxon>
        <taxon>Leptolyngbya</taxon>
    </lineage>
</organism>
<feature type="DNA-binding region" description="OmpR/PhoB-type" evidence="3">
    <location>
        <begin position="127"/>
        <end position="230"/>
    </location>
</feature>
<dbReference type="GO" id="GO:0032993">
    <property type="term" value="C:protein-DNA complex"/>
    <property type="evidence" value="ECO:0007669"/>
    <property type="project" value="TreeGrafter"/>
</dbReference>
<feature type="domain" description="OmpR/PhoB-type" evidence="5">
    <location>
        <begin position="127"/>
        <end position="230"/>
    </location>
</feature>
<dbReference type="InterPro" id="IPR036388">
    <property type="entry name" value="WH-like_DNA-bd_sf"/>
</dbReference>
<dbReference type="PROSITE" id="PS51755">
    <property type="entry name" value="OMPR_PHOB"/>
    <property type="match status" value="1"/>
</dbReference>
<dbReference type="Gene3D" id="6.10.250.690">
    <property type="match status" value="1"/>
</dbReference>
<dbReference type="PANTHER" id="PTHR48111:SF15">
    <property type="entry name" value="OMPR SUBFAMILY"/>
    <property type="match status" value="1"/>
</dbReference>
<evidence type="ECO:0000259" key="5">
    <source>
        <dbReference type="PROSITE" id="PS51755"/>
    </source>
</evidence>
<evidence type="ECO:0000256" key="3">
    <source>
        <dbReference type="PROSITE-ProRule" id="PRU01091"/>
    </source>
</evidence>
<dbReference type="SMART" id="SM00448">
    <property type="entry name" value="REC"/>
    <property type="match status" value="1"/>
</dbReference>
<dbReference type="Pfam" id="PF00486">
    <property type="entry name" value="Trans_reg_C"/>
    <property type="match status" value="1"/>
</dbReference>
<dbReference type="InterPro" id="IPR001867">
    <property type="entry name" value="OmpR/PhoB-type_DNA-bd"/>
</dbReference>
<dbReference type="CDD" id="cd17624">
    <property type="entry name" value="REC_OmpR_PmrA-like"/>
    <property type="match status" value="1"/>
</dbReference>
<gene>
    <name evidence="6" type="ORF">HJG54_31030</name>
</gene>
<dbReference type="CDD" id="cd00383">
    <property type="entry name" value="trans_reg_C"/>
    <property type="match status" value="1"/>
</dbReference>